<proteinExistence type="predicted"/>
<dbReference type="Proteomes" id="UP000077266">
    <property type="component" value="Unassembled WGS sequence"/>
</dbReference>
<dbReference type="CDD" id="cd07822">
    <property type="entry name" value="SRPBCC_4"/>
    <property type="match status" value="1"/>
</dbReference>
<reference evidence="1 2" key="1">
    <citation type="journal article" date="2016" name="Mol. Biol. Evol.">
        <title>Comparative Genomics of Early-Diverging Mushroom-Forming Fungi Provides Insights into the Origins of Lignocellulose Decay Capabilities.</title>
        <authorList>
            <person name="Nagy L.G."/>
            <person name="Riley R."/>
            <person name="Tritt A."/>
            <person name="Adam C."/>
            <person name="Daum C."/>
            <person name="Floudas D."/>
            <person name="Sun H."/>
            <person name="Yadav J.S."/>
            <person name="Pangilinan J."/>
            <person name="Larsson K.H."/>
            <person name="Matsuura K."/>
            <person name="Barry K."/>
            <person name="Labutti K."/>
            <person name="Kuo R."/>
            <person name="Ohm R.A."/>
            <person name="Bhattacharya S.S."/>
            <person name="Shirouzu T."/>
            <person name="Yoshinaga Y."/>
            <person name="Martin F.M."/>
            <person name="Grigoriev I.V."/>
            <person name="Hibbett D.S."/>
        </authorList>
    </citation>
    <scope>NUCLEOTIDE SEQUENCE [LARGE SCALE GENOMIC DNA]</scope>
    <source>
        <strain evidence="1 2">HHB12029</strain>
    </source>
</reference>
<dbReference type="InParanoid" id="A0A165FZJ7"/>
<evidence type="ECO:0000313" key="1">
    <source>
        <dbReference type="EMBL" id="KZV89763.1"/>
    </source>
</evidence>
<evidence type="ECO:0000313" key="2">
    <source>
        <dbReference type="Proteomes" id="UP000077266"/>
    </source>
</evidence>
<accession>A0A165FZJ7</accession>
<dbReference type="AlphaFoldDB" id="A0A165FZJ7"/>
<dbReference type="InterPro" id="IPR023393">
    <property type="entry name" value="START-like_dom_sf"/>
</dbReference>
<dbReference type="OrthoDB" id="509124at2759"/>
<sequence length="165" mass="18313">MTHLLAPTISGSVRSEYSITIAAPVEKVWNVLTDVQKYNEWCVHRKKPLPTSQQVLVQGSSILVGMQLSPTLDPAVKPQDAVELIISVDPANRRWAYRSHSTGPIFRAERSFAVSPIDERTTLFEMRDVIGGVVGRAAGWWLGGKMTLIQEEMAKALKKRVESVS</sequence>
<dbReference type="Gene3D" id="3.30.530.20">
    <property type="match status" value="1"/>
</dbReference>
<gene>
    <name evidence="1" type="ORF">EXIGLDRAFT_617781</name>
</gene>
<dbReference type="InterPro" id="IPR019587">
    <property type="entry name" value="Polyketide_cyclase/dehydratase"/>
</dbReference>
<dbReference type="SUPFAM" id="SSF55961">
    <property type="entry name" value="Bet v1-like"/>
    <property type="match status" value="1"/>
</dbReference>
<keyword evidence="2" id="KW-1185">Reference proteome</keyword>
<name>A0A165FZJ7_EXIGL</name>
<dbReference type="Pfam" id="PF10604">
    <property type="entry name" value="Polyketide_cyc2"/>
    <property type="match status" value="1"/>
</dbReference>
<organism evidence="1 2">
    <name type="scientific">Exidia glandulosa HHB12029</name>
    <dbReference type="NCBI Taxonomy" id="1314781"/>
    <lineage>
        <taxon>Eukaryota</taxon>
        <taxon>Fungi</taxon>
        <taxon>Dikarya</taxon>
        <taxon>Basidiomycota</taxon>
        <taxon>Agaricomycotina</taxon>
        <taxon>Agaricomycetes</taxon>
        <taxon>Auriculariales</taxon>
        <taxon>Exidiaceae</taxon>
        <taxon>Exidia</taxon>
    </lineage>
</organism>
<evidence type="ECO:0008006" key="3">
    <source>
        <dbReference type="Google" id="ProtNLM"/>
    </source>
</evidence>
<dbReference type="EMBL" id="KV426064">
    <property type="protein sequence ID" value="KZV89763.1"/>
    <property type="molecule type" value="Genomic_DNA"/>
</dbReference>
<protein>
    <recommendedName>
        <fullName evidence="3">Polyketide cyclase/dehydrase</fullName>
    </recommendedName>
</protein>